<dbReference type="SMART" id="SM00331">
    <property type="entry name" value="PP2C_SIG"/>
    <property type="match status" value="1"/>
</dbReference>
<dbReference type="SMART" id="SM00332">
    <property type="entry name" value="PP2Cc"/>
    <property type="match status" value="1"/>
</dbReference>
<dbReference type="SUPFAM" id="SSF81606">
    <property type="entry name" value="PP2C-like"/>
    <property type="match status" value="1"/>
</dbReference>
<reference evidence="2 3" key="1">
    <citation type="submission" date="2023-03" db="EMBL/GenBank/DDBJ databases">
        <title>Novel Species.</title>
        <authorList>
            <person name="Ma S."/>
        </authorList>
    </citation>
    <scope>NUCLEOTIDE SEQUENCE [LARGE SCALE GENOMIC DNA]</scope>
    <source>
        <strain evidence="2 3">LIND6LT2</strain>
    </source>
</reference>
<evidence type="ECO:0000313" key="3">
    <source>
        <dbReference type="Proteomes" id="UP001486565"/>
    </source>
</evidence>
<organism evidence="2 3">
    <name type="scientific">Defluviitalea saccharophila</name>
    <dbReference type="NCBI Taxonomy" id="879970"/>
    <lineage>
        <taxon>Bacteria</taxon>
        <taxon>Bacillati</taxon>
        <taxon>Bacillota</taxon>
        <taxon>Clostridia</taxon>
        <taxon>Lachnospirales</taxon>
        <taxon>Defluviitaleaceae</taxon>
        <taxon>Defluviitalea</taxon>
    </lineage>
</organism>
<evidence type="ECO:0000259" key="1">
    <source>
        <dbReference type="PROSITE" id="PS51746"/>
    </source>
</evidence>
<dbReference type="EMBL" id="CP121687">
    <property type="protein sequence ID" value="WZL70387.1"/>
    <property type="molecule type" value="Genomic_DNA"/>
</dbReference>
<dbReference type="PROSITE" id="PS51746">
    <property type="entry name" value="PPM_2"/>
    <property type="match status" value="1"/>
</dbReference>
<dbReference type="Gene3D" id="3.60.40.10">
    <property type="entry name" value="PPM-type phosphatase domain"/>
    <property type="match status" value="1"/>
</dbReference>
<protein>
    <submittedName>
        <fullName evidence="2">Stp1/IreP family PP2C-type Ser/Thr phosphatase</fullName>
    </submittedName>
</protein>
<feature type="domain" description="PPM-type phosphatase" evidence="1">
    <location>
        <begin position="2"/>
        <end position="245"/>
    </location>
</feature>
<accession>A0ABZ2Y4X2</accession>
<gene>
    <name evidence="2" type="ORF">QBE51_02315</name>
</gene>
<dbReference type="NCBIfam" id="NF033484">
    <property type="entry name" value="Stp1_PP2C_phos"/>
    <property type="match status" value="1"/>
</dbReference>
<proteinExistence type="predicted"/>
<evidence type="ECO:0000313" key="2">
    <source>
        <dbReference type="EMBL" id="WZL70387.1"/>
    </source>
</evidence>
<dbReference type="RefSeq" id="WP_341877350.1">
    <property type="nucleotide sequence ID" value="NZ_CP121687.1"/>
</dbReference>
<name>A0ABZ2Y4X2_9FIRM</name>
<dbReference type="Pfam" id="PF13672">
    <property type="entry name" value="PP2C_2"/>
    <property type="match status" value="1"/>
</dbReference>
<sequence>MISAGRCDRGKHRENNEDAIFIYDTRFGCLPNLYIVADGMGGHRAGEHASSLAIQSFCDYVHNHRNDVISSNNIQEFLVSAIAHTNNIVFEKAMQNELFKGMGTTFLVAVLMDQSIYVAHVGDSRLYIIRQDEIRQLTLDHSFVEEMVRKGTISEQEALNHPKRHAITRAVGTNPSVEVDVYTSEIEDNSIILMCSDGLSNMLNNEEIIHIVKNKSDLEEIAQSLVDQANENGGLDNISVIIIRGTKGR</sequence>
<dbReference type="InterPro" id="IPR001932">
    <property type="entry name" value="PPM-type_phosphatase-like_dom"/>
</dbReference>
<dbReference type="PANTHER" id="PTHR47992">
    <property type="entry name" value="PROTEIN PHOSPHATASE"/>
    <property type="match status" value="1"/>
</dbReference>
<dbReference type="InterPro" id="IPR036457">
    <property type="entry name" value="PPM-type-like_dom_sf"/>
</dbReference>
<dbReference type="InterPro" id="IPR015655">
    <property type="entry name" value="PP2C"/>
</dbReference>
<keyword evidence="3" id="KW-1185">Reference proteome</keyword>
<dbReference type="CDD" id="cd00143">
    <property type="entry name" value="PP2Cc"/>
    <property type="match status" value="1"/>
</dbReference>
<dbReference type="Proteomes" id="UP001486565">
    <property type="component" value="Chromosome"/>
</dbReference>